<keyword evidence="1" id="KW-0732">Signal</keyword>
<feature type="chain" id="PRO_5038548962" evidence="1">
    <location>
        <begin position="21"/>
        <end position="229"/>
    </location>
</feature>
<dbReference type="Gene3D" id="3.90.640.20">
    <property type="entry name" value="Heat-shock cognate protein, ATPase"/>
    <property type="match status" value="1"/>
</dbReference>
<dbReference type="AlphaFoldDB" id="A0A9D2AC77"/>
<gene>
    <name evidence="2" type="ORF">H9863_08430</name>
</gene>
<sequence>MKSRAIILLLALAGILSACQKEIKLERKKINVTEEDSNWRIRLSHSVFSFPETSIEKACMVYNDKVEGIVEDIHSNFIENAKGLVASLDSAGIETAARYELFLTDSVYMADDKFISVLVQSYQMLGGANGNTEYYALNYDLATGKFLDKTDIIDASKAAEINTLLKSHLLDPDQCYTFEEPTIDNCSAINLSPTTVEFTYAKYILGPGACGPATISIPREKLNHALKIK</sequence>
<proteinExistence type="predicted"/>
<dbReference type="InterPro" id="IPR037126">
    <property type="entry name" value="PdaC/RsiV-like_sf"/>
</dbReference>
<organism evidence="2 3">
    <name type="scientific">Candidatus Odoribacter faecigallinarum</name>
    <dbReference type="NCBI Taxonomy" id="2838706"/>
    <lineage>
        <taxon>Bacteria</taxon>
        <taxon>Pseudomonadati</taxon>
        <taxon>Bacteroidota</taxon>
        <taxon>Bacteroidia</taxon>
        <taxon>Bacteroidales</taxon>
        <taxon>Odoribacteraceae</taxon>
        <taxon>Odoribacter</taxon>
    </lineage>
</organism>
<dbReference type="EMBL" id="DXFT01000164">
    <property type="protein sequence ID" value="HIX04121.1"/>
    <property type="molecule type" value="Genomic_DNA"/>
</dbReference>
<protein>
    <submittedName>
        <fullName evidence="2">DUF4163 domain-containing protein</fullName>
    </submittedName>
</protein>
<reference evidence="2" key="2">
    <citation type="submission" date="2021-04" db="EMBL/GenBank/DDBJ databases">
        <authorList>
            <person name="Gilroy R."/>
        </authorList>
    </citation>
    <scope>NUCLEOTIDE SEQUENCE</scope>
    <source>
        <strain evidence="2">23274</strain>
    </source>
</reference>
<feature type="signal peptide" evidence="1">
    <location>
        <begin position="1"/>
        <end position="20"/>
    </location>
</feature>
<dbReference type="PROSITE" id="PS51257">
    <property type="entry name" value="PROKAR_LIPOPROTEIN"/>
    <property type="match status" value="1"/>
</dbReference>
<dbReference type="Proteomes" id="UP000824202">
    <property type="component" value="Unassembled WGS sequence"/>
</dbReference>
<evidence type="ECO:0000256" key="1">
    <source>
        <dbReference type="SAM" id="SignalP"/>
    </source>
</evidence>
<accession>A0A9D2AC77</accession>
<dbReference type="Gene3D" id="3.30.565.40">
    <property type="entry name" value="Fervidobacterium nodosum Rt17-B1 like"/>
    <property type="match status" value="1"/>
</dbReference>
<name>A0A9D2AC77_9BACT</name>
<evidence type="ECO:0000313" key="2">
    <source>
        <dbReference type="EMBL" id="HIX04121.1"/>
    </source>
</evidence>
<reference evidence="2" key="1">
    <citation type="journal article" date="2021" name="PeerJ">
        <title>Extensive microbial diversity within the chicken gut microbiome revealed by metagenomics and culture.</title>
        <authorList>
            <person name="Gilroy R."/>
            <person name="Ravi A."/>
            <person name="Getino M."/>
            <person name="Pursley I."/>
            <person name="Horton D.L."/>
            <person name="Alikhan N.F."/>
            <person name="Baker D."/>
            <person name="Gharbi K."/>
            <person name="Hall N."/>
            <person name="Watson M."/>
            <person name="Adriaenssens E.M."/>
            <person name="Foster-Nyarko E."/>
            <person name="Jarju S."/>
            <person name="Secka A."/>
            <person name="Antonio M."/>
            <person name="Oren A."/>
            <person name="Chaudhuri R.R."/>
            <person name="La Ragione R."/>
            <person name="Hildebrand F."/>
            <person name="Pallen M.J."/>
        </authorList>
    </citation>
    <scope>NUCLEOTIDE SEQUENCE</scope>
    <source>
        <strain evidence="2">23274</strain>
    </source>
</reference>
<comment type="caution">
    <text evidence="2">The sequence shown here is derived from an EMBL/GenBank/DDBJ whole genome shotgun (WGS) entry which is preliminary data.</text>
</comment>
<evidence type="ECO:0000313" key="3">
    <source>
        <dbReference type="Proteomes" id="UP000824202"/>
    </source>
</evidence>